<evidence type="ECO:0000313" key="3">
    <source>
        <dbReference type="EMBL" id="NYA70488.1"/>
    </source>
</evidence>
<dbReference type="InterPro" id="IPR011006">
    <property type="entry name" value="CheY-like_superfamily"/>
</dbReference>
<dbReference type="SUPFAM" id="SSF52172">
    <property type="entry name" value="CheY-like"/>
    <property type="match status" value="1"/>
</dbReference>
<evidence type="ECO:0000259" key="2">
    <source>
        <dbReference type="PROSITE" id="PS50110"/>
    </source>
</evidence>
<name>A0A7Y9C6L7_9FLAO</name>
<dbReference type="Pfam" id="PF00072">
    <property type="entry name" value="Response_reg"/>
    <property type="match status" value="1"/>
</dbReference>
<protein>
    <submittedName>
        <fullName evidence="3">Response regulator</fullName>
    </submittedName>
</protein>
<reference evidence="3 4" key="1">
    <citation type="submission" date="2020-07" db="EMBL/GenBank/DDBJ databases">
        <authorList>
            <person name="Sun Q."/>
        </authorList>
    </citation>
    <scope>NUCLEOTIDE SEQUENCE [LARGE SCALE GENOMIC DNA]</scope>
    <source>
        <strain evidence="3 4">MAH-1</strain>
    </source>
</reference>
<dbReference type="SMART" id="SM00448">
    <property type="entry name" value="REC"/>
    <property type="match status" value="1"/>
</dbReference>
<dbReference type="GO" id="GO:0000160">
    <property type="term" value="P:phosphorelay signal transduction system"/>
    <property type="evidence" value="ECO:0007669"/>
    <property type="project" value="InterPro"/>
</dbReference>
<keyword evidence="1" id="KW-0597">Phosphoprotein</keyword>
<feature type="modified residue" description="4-aspartylphosphate" evidence="1">
    <location>
        <position position="52"/>
    </location>
</feature>
<accession>A0A7Y9C6L7</accession>
<organism evidence="3 4">
    <name type="scientific">Flavobacterium agri</name>
    <dbReference type="NCBI Taxonomy" id="2743471"/>
    <lineage>
        <taxon>Bacteria</taxon>
        <taxon>Pseudomonadati</taxon>
        <taxon>Bacteroidota</taxon>
        <taxon>Flavobacteriia</taxon>
        <taxon>Flavobacteriales</taxon>
        <taxon>Flavobacteriaceae</taxon>
        <taxon>Flavobacterium</taxon>
    </lineage>
</organism>
<feature type="domain" description="Response regulatory" evidence="2">
    <location>
        <begin position="1"/>
        <end position="119"/>
    </location>
</feature>
<dbReference type="InterPro" id="IPR001789">
    <property type="entry name" value="Sig_transdc_resp-reg_receiver"/>
</dbReference>
<dbReference type="InterPro" id="IPR052893">
    <property type="entry name" value="TCS_response_regulator"/>
</dbReference>
<proteinExistence type="predicted"/>
<dbReference type="EMBL" id="JACBJI010000002">
    <property type="protein sequence ID" value="NYA70488.1"/>
    <property type="molecule type" value="Genomic_DNA"/>
</dbReference>
<dbReference type="RefSeq" id="WP_176005297.1">
    <property type="nucleotide sequence ID" value="NZ_JABWMI010000006.1"/>
</dbReference>
<sequence length="153" mass="17925">MIFYADDDYEDLEIFREIADELNVELVTFNDGLSLIERLKNPPPTPSLIFLDINMPGHNGLQILEMIRSNDHWKDVPVIRFTTSVGEDVIRRSLFLGATYYLPKNPDYQGVKQSVKFVIGHEWKDFLPEEKTFVHQKSSMFDLPYEFKNDQTH</sequence>
<evidence type="ECO:0000256" key="1">
    <source>
        <dbReference type="PROSITE-ProRule" id="PRU00169"/>
    </source>
</evidence>
<dbReference type="AlphaFoldDB" id="A0A7Y9C6L7"/>
<dbReference type="PROSITE" id="PS50110">
    <property type="entry name" value="RESPONSE_REGULATORY"/>
    <property type="match status" value="1"/>
</dbReference>
<gene>
    <name evidence="3" type="ORF">HZF10_06110</name>
</gene>
<comment type="caution">
    <text evidence="3">The sequence shown here is derived from an EMBL/GenBank/DDBJ whole genome shotgun (WGS) entry which is preliminary data.</text>
</comment>
<dbReference type="PANTHER" id="PTHR44520:SF2">
    <property type="entry name" value="RESPONSE REGULATOR RCP1"/>
    <property type="match status" value="1"/>
</dbReference>
<keyword evidence="4" id="KW-1185">Reference proteome</keyword>
<dbReference type="PANTHER" id="PTHR44520">
    <property type="entry name" value="RESPONSE REGULATOR RCP1-RELATED"/>
    <property type="match status" value="1"/>
</dbReference>
<dbReference type="Proteomes" id="UP000535020">
    <property type="component" value="Unassembled WGS sequence"/>
</dbReference>
<evidence type="ECO:0000313" key="4">
    <source>
        <dbReference type="Proteomes" id="UP000535020"/>
    </source>
</evidence>
<dbReference type="Gene3D" id="3.40.50.2300">
    <property type="match status" value="1"/>
</dbReference>